<sequence>MTIRSILTCLLNEPSAARLSEAGSALAERFDAHLVGQHTMEAVVIYPGIAMHVPGPTFETFNIAQREEGEAIEKVFRSVTERRGVNAEWRFVRADATAASDRMIDSARAMDLVVMGRPDKAYDRADQRYALDRVIRDGGRPVLLIPEEGMGETVGKRIVLGHAGTRESTRATFDMLPLLHKGADIHIVHIGDEVDELRDSAMTDISTTLAHHGHNVTMTHRVPHGKSVAEMLIHEANEVGADMIVAGAYGHSRTYAFFLGATTGGLVEHSKVPVLFSA</sequence>
<name>A0A1H3SRN8_9RHOB</name>
<evidence type="ECO:0000256" key="1">
    <source>
        <dbReference type="ARBA" id="ARBA00008791"/>
    </source>
</evidence>
<dbReference type="EMBL" id="FNPX01000013">
    <property type="protein sequence ID" value="SDZ40215.1"/>
    <property type="molecule type" value="Genomic_DNA"/>
</dbReference>
<dbReference type="AlphaFoldDB" id="A0A1H3SRN8"/>
<gene>
    <name evidence="3" type="ORF">SAMN05444004_11333</name>
</gene>
<evidence type="ECO:0000259" key="2">
    <source>
        <dbReference type="Pfam" id="PF00582"/>
    </source>
</evidence>
<dbReference type="Gene3D" id="3.40.50.12370">
    <property type="match status" value="1"/>
</dbReference>
<protein>
    <submittedName>
        <fullName evidence="3">Universal stress protein family protein</fullName>
    </submittedName>
</protein>
<dbReference type="InterPro" id="IPR006016">
    <property type="entry name" value="UspA"/>
</dbReference>
<dbReference type="STRING" id="1244108.SAMN05444004_11333"/>
<organism evidence="3 4">
    <name type="scientific">Jannaschia faecimaris</name>
    <dbReference type="NCBI Taxonomy" id="1244108"/>
    <lineage>
        <taxon>Bacteria</taxon>
        <taxon>Pseudomonadati</taxon>
        <taxon>Pseudomonadota</taxon>
        <taxon>Alphaproteobacteria</taxon>
        <taxon>Rhodobacterales</taxon>
        <taxon>Roseobacteraceae</taxon>
        <taxon>Jannaschia</taxon>
    </lineage>
</organism>
<evidence type="ECO:0000313" key="3">
    <source>
        <dbReference type="EMBL" id="SDZ40215.1"/>
    </source>
</evidence>
<dbReference type="PANTHER" id="PTHR46268:SF15">
    <property type="entry name" value="UNIVERSAL STRESS PROTEIN HP_0031"/>
    <property type="match status" value="1"/>
</dbReference>
<feature type="domain" description="UspA" evidence="2">
    <location>
        <begin position="156"/>
        <end position="275"/>
    </location>
</feature>
<evidence type="ECO:0000313" key="4">
    <source>
        <dbReference type="Proteomes" id="UP000198914"/>
    </source>
</evidence>
<accession>A0A1H3SRN8</accession>
<dbReference type="PANTHER" id="PTHR46268">
    <property type="entry name" value="STRESS RESPONSE PROTEIN NHAX"/>
    <property type="match status" value="1"/>
</dbReference>
<reference evidence="4" key="1">
    <citation type="submission" date="2016-10" db="EMBL/GenBank/DDBJ databases">
        <authorList>
            <person name="Varghese N."/>
            <person name="Submissions S."/>
        </authorList>
    </citation>
    <scope>NUCLEOTIDE SEQUENCE [LARGE SCALE GENOMIC DNA]</scope>
    <source>
        <strain evidence="4">DSM 100420</strain>
    </source>
</reference>
<dbReference type="SUPFAM" id="SSF52402">
    <property type="entry name" value="Adenine nucleotide alpha hydrolases-like"/>
    <property type="match status" value="2"/>
</dbReference>
<dbReference type="CDD" id="cd00293">
    <property type="entry name" value="USP-like"/>
    <property type="match status" value="1"/>
</dbReference>
<dbReference type="Pfam" id="PF00582">
    <property type="entry name" value="Usp"/>
    <property type="match status" value="1"/>
</dbReference>
<keyword evidence="4" id="KW-1185">Reference proteome</keyword>
<proteinExistence type="inferred from homology"/>
<comment type="similarity">
    <text evidence="1">Belongs to the universal stress protein A family.</text>
</comment>
<dbReference type="RefSeq" id="WP_170831460.1">
    <property type="nucleotide sequence ID" value="NZ_FNPX01000013.1"/>
</dbReference>
<dbReference type="Proteomes" id="UP000198914">
    <property type="component" value="Unassembled WGS sequence"/>
</dbReference>